<dbReference type="PANTHER" id="PTHR42792:SF2">
    <property type="entry name" value="FLAGELLIN"/>
    <property type="match status" value="1"/>
</dbReference>
<comment type="similarity">
    <text evidence="1 4">Belongs to the bacterial flagellin family.</text>
</comment>
<keyword evidence="7" id="KW-0969">Cilium</keyword>
<dbReference type="PRINTS" id="PR00207">
    <property type="entry name" value="FLAGELLIN"/>
</dbReference>
<evidence type="ECO:0000259" key="5">
    <source>
        <dbReference type="Pfam" id="PF00669"/>
    </source>
</evidence>
<dbReference type="InterPro" id="IPR001492">
    <property type="entry name" value="Flagellin"/>
</dbReference>
<evidence type="ECO:0000313" key="8">
    <source>
        <dbReference type="Proteomes" id="UP000182471"/>
    </source>
</evidence>
<comment type="subcellular location">
    <subcellularLocation>
        <location evidence="4">Secreted</location>
    </subcellularLocation>
    <subcellularLocation>
        <location evidence="4">Bacterial flagellum</location>
    </subcellularLocation>
</comment>
<dbReference type="RefSeq" id="WP_022748158.1">
    <property type="nucleotide sequence ID" value="NZ_FOGW01000013.1"/>
</dbReference>
<dbReference type="EMBL" id="FOGW01000013">
    <property type="protein sequence ID" value="SER88836.1"/>
    <property type="molecule type" value="Genomic_DNA"/>
</dbReference>
<gene>
    <name evidence="7" type="ORF">SAMN02910429_01375</name>
</gene>
<dbReference type="InterPro" id="IPR042187">
    <property type="entry name" value="Flagellin_C_sub2"/>
</dbReference>
<feature type="domain" description="Flagellin C-terminal" evidence="6">
    <location>
        <begin position="396"/>
        <end position="480"/>
    </location>
</feature>
<comment type="function">
    <text evidence="4">Flagellin is the subunit protein which polymerizes to form the filaments of bacterial flagella.</text>
</comment>
<dbReference type="GO" id="GO:0009288">
    <property type="term" value="C:bacterial-type flagellum"/>
    <property type="evidence" value="ECO:0007669"/>
    <property type="project" value="UniProtKB-SubCell"/>
</dbReference>
<organism evidence="7 8">
    <name type="scientific">Lachnobacterium bovis</name>
    <dbReference type="NCBI Taxonomy" id="140626"/>
    <lineage>
        <taxon>Bacteria</taxon>
        <taxon>Bacillati</taxon>
        <taxon>Bacillota</taxon>
        <taxon>Clostridia</taxon>
        <taxon>Lachnospirales</taxon>
        <taxon>Lachnospiraceae</taxon>
        <taxon>Lachnobacterium</taxon>
    </lineage>
</organism>
<dbReference type="Proteomes" id="UP000182471">
    <property type="component" value="Unassembled WGS sequence"/>
</dbReference>
<keyword evidence="3 4" id="KW-0975">Bacterial flagellum</keyword>
<dbReference type="GO" id="GO:0005198">
    <property type="term" value="F:structural molecule activity"/>
    <property type="evidence" value="ECO:0007669"/>
    <property type="project" value="UniProtKB-UniRule"/>
</dbReference>
<evidence type="ECO:0000256" key="2">
    <source>
        <dbReference type="ARBA" id="ARBA00020110"/>
    </source>
</evidence>
<dbReference type="InterPro" id="IPR001029">
    <property type="entry name" value="Flagellin_N"/>
</dbReference>
<reference evidence="8" key="1">
    <citation type="submission" date="2016-10" db="EMBL/GenBank/DDBJ databases">
        <authorList>
            <person name="Varghese N."/>
            <person name="Submissions S."/>
        </authorList>
    </citation>
    <scope>NUCLEOTIDE SEQUENCE [LARGE SCALE GENOMIC DNA]</scope>
    <source>
        <strain evidence="8">S1b</strain>
    </source>
</reference>
<keyword evidence="8" id="KW-1185">Reference proteome</keyword>
<dbReference type="Gene3D" id="6.10.10.10">
    <property type="entry name" value="Flagellar export chaperone, C-terminal domain"/>
    <property type="match status" value="1"/>
</dbReference>
<evidence type="ECO:0000259" key="6">
    <source>
        <dbReference type="Pfam" id="PF00700"/>
    </source>
</evidence>
<keyword evidence="4" id="KW-0964">Secreted</keyword>
<sequence>MRINHNLSAVITNTQLKKIEERLAASTERLSTGYKINKPGDNPAGLAISYRMTSQTKGVTQAKDNTSSGISVMQVADGALGEIVAVLQRMRELCVQAASDSNVYDDKQAIQKEIEKLKQEVDRIAADTQFNSKNLLDGSQDIRSYADNADRIMTSDEVKAGFYKYEIVSPAVKAHMDMNPIDFTTDDPFGVEGKLTINGSIIDLTADMTNKEVYEKIRKGAEIGEGKFSRENGQNKLEAIEYGEDYQFNITCSSQELADKLFANSGDFTTVEGGVSFVTDDLQNYSQYGGKDVGVNLIPSDDGFSENATAYTKGNRIEVTDIGGFNIDFLNVLDKDTYAAAGTQEIEVTDIGDITMQVGSNQYQEIDVRIPKVSSEALYIEKIDVSTTNGGGRGIALLDEAIAAVSKIRSGVGAAQNRLNYAANSLSELEVNMTNAFATLMDTDMAEEMTTYTEQNILNQATISVLSQANDMPQQILALLTK</sequence>
<dbReference type="Gene3D" id="1.20.1330.10">
    <property type="entry name" value="f41 fragment of flagellin, N-terminal domain"/>
    <property type="match status" value="2"/>
</dbReference>
<dbReference type="Pfam" id="PF00700">
    <property type="entry name" value="Flagellin_C"/>
    <property type="match status" value="1"/>
</dbReference>
<dbReference type="SUPFAM" id="SSF64518">
    <property type="entry name" value="Phase 1 flagellin"/>
    <property type="match status" value="1"/>
</dbReference>
<keyword evidence="7" id="KW-0282">Flagellum</keyword>
<evidence type="ECO:0000256" key="4">
    <source>
        <dbReference type="RuleBase" id="RU362073"/>
    </source>
</evidence>
<dbReference type="PANTHER" id="PTHR42792">
    <property type="entry name" value="FLAGELLIN"/>
    <property type="match status" value="1"/>
</dbReference>
<name>A0A1H9SV71_9FIRM</name>
<accession>A0A1H9SV71</accession>
<evidence type="ECO:0000256" key="3">
    <source>
        <dbReference type="ARBA" id="ARBA00023143"/>
    </source>
</evidence>
<dbReference type="Pfam" id="PF00669">
    <property type="entry name" value="Flagellin_N"/>
    <property type="match status" value="1"/>
</dbReference>
<dbReference type="AlphaFoldDB" id="A0A1H9SV71"/>
<evidence type="ECO:0000256" key="1">
    <source>
        <dbReference type="ARBA" id="ARBA00005709"/>
    </source>
</evidence>
<dbReference type="GO" id="GO:0005576">
    <property type="term" value="C:extracellular region"/>
    <property type="evidence" value="ECO:0007669"/>
    <property type="project" value="UniProtKB-SubCell"/>
</dbReference>
<feature type="domain" description="Flagellin N-terminal" evidence="5">
    <location>
        <begin position="3"/>
        <end position="140"/>
    </location>
</feature>
<keyword evidence="7" id="KW-0966">Cell projection</keyword>
<dbReference type="InterPro" id="IPR046358">
    <property type="entry name" value="Flagellin_C"/>
</dbReference>
<evidence type="ECO:0000313" key="7">
    <source>
        <dbReference type="EMBL" id="SER88836.1"/>
    </source>
</evidence>
<protein>
    <recommendedName>
        <fullName evidence="2 4">Flagellin</fullName>
    </recommendedName>
</protein>
<proteinExistence type="inferred from homology"/>